<organism evidence="1 2">
    <name type="scientific">Roseateles toxinivorans</name>
    <dbReference type="NCBI Taxonomy" id="270368"/>
    <lineage>
        <taxon>Bacteria</taxon>
        <taxon>Pseudomonadati</taxon>
        <taxon>Pseudomonadota</taxon>
        <taxon>Betaproteobacteria</taxon>
        <taxon>Burkholderiales</taxon>
        <taxon>Sphaerotilaceae</taxon>
        <taxon>Roseateles</taxon>
    </lineage>
</organism>
<dbReference type="OrthoDB" id="8550051at2"/>
<evidence type="ECO:0000313" key="2">
    <source>
        <dbReference type="Proteomes" id="UP000295361"/>
    </source>
</evidence>
<sequence>MQCLRNAESITVFLETCPHPELHKLISERMAELAEYSDYDISELVNFLVVDPGDSLASVSKELGFPMDYESRPWESFVTHECWHEIVYVLGDDGFGLVIFIPTHDLKDPALSDLCTQYSVPMEELDP</sequence>
<dbReference type="EMBL" id="SNXS01000001">
    <property type="protein sequence ID" value="TDP74079.1"/>
    <property type="molecule type" value="Genomic_DNA"/>
</dbReference>
<protein>
    <submittedName>
        <fullName evidence="1">Uncharacterized protein</fullName>
    </submittedName>
</protein>
<dbReference type="InParanoid" id="A0A4R6QTB6"/>
<comment type="caution">
    <text evidence="1">The sequence shown here is derived from an EMBL/GenBank/DDBJ whole genome shotgun (WGS) entry which is preliminary data.</text>
</comment>
<name>A0A4R6QTB6_9BURK</name>
<accession>A0A4R6QTB6</accession>
<gene>
    <name evidence="1" type="ORF">DES47_101126</name>
</gene>
<proteinExistence type="predicted"/>
<dbReference type="Proteomes" id="UP000295361">
    <property type="component" value="Unassembled WGS sequence"/>
</dbReference>
<keyword evidence="2" id="KW-1185">Reference proteome</keyword>
<reference evidence="1 2" key="1">
    <citation type="submission" date="2019-03" db="EMBL/GenBank/DDBJ databases">
        <title>Genomic Encyclopedia of Type Strains, Phase IV (KMG-IV): sequencing the most valuable type-strain genomes for metagenomic binning, comparative biology and taxonomic classification.</title>
        <authorList>
            <person name="Goeker M."/>
        </authorList>
    </citation>
    <scope>NUCLEOTIDE SEQUENCE [LARGE SCALE GENOMIC DNA]</scope>
    <source>
        <strain evidence="1 2">DSM 16998</strain>
    </source>
</reference>
<dbReference type="AlphaFoldDB" id="A0A4R6QTB6"/>
<dbReference type="RefSeq" id="WP_133698739.1">
    <property type="nucleotide sequence ID" value="NZ_SNXS01000001.1"/>
</dbReference>
<evidence type="ECO:0000313" key="1">
    <source>
        <dbReference type="EMBL" id="TDP74079.1"/>
    </source>
</evidence>